<evidence type="ECO:0000259" key="1">
    <source>
        <dbReference type="Pfam" id="PF12146"/>
    </source>
</evidence>
<dbReference type="RefSeq" id="WP_085415467.1">
    <property type="nucleotide sequence ID" value="NZ_CAUJPY010000008.1"/>
</dbReference>
<accession>A0A1X3D111</accession>
<organism evidence="2 3">
    <name type="scientific">Neisseria canis</name>
    <dbReference type="NCBI Taxonomy" id="493"/>
    <lineage>
        <taxon>Bacteria</taxon>
        <taxon>Pseudomonadati</taxon>
        <taxon>Pseudomonadota</taxon>
        <taxon>Betaproteobacteria</taxon>
        <taxon>Neisseriales</taxon>
        <taxon>Neisseriaceae</taxon>
        <taxon>Neisseria</taxon>
    </lineage>
</organism>
<dbReference type="PANTHER" id="PTHR37946">
    <property type="entry name" value="SLL1969 PROTEIN"/>
    <property type="match status" value="1"/>
</dbReference>
<dbReference type="InterPro" id="IPR022742">
    <property type="entry name" value="Hydrolase_4"/>
</dbReference>
<evidence type="ECO:0000313" key="2">
    <source>
        <dbReference type="EMBL" id="VEE99590.1"/>
    </source>
</evidence>
<dbReference type="Gene3D" id="3.40.50.1820">
    <property type="entry name" value="alpha/beta hydrolase"/>
    <property type="match status" value="1"/>
</dbReference>
<dbReference type="KEGG" id="nci:NCTC10296_00418"/>
<keyword evidence="3" id="KW-1185">Reference proteome</keyword>
<dbReference type="STRING" id="493.BWD07_00825"/>
<feature type="domain" description="Serine aminopeptidase S33" evidence="1">
    <location>
        <begin position="3"/>
        <end position="120"/>
    </location>
</feature>
<reference evidence="2 3" key="1">
    <citation type="submission" date="2018-12" db="EMBL/GenBank/DDBJ databases">
        <authorList>
            <consortium name="Pathogen Informatics"/>
        </authorList>
    </citation>
    <scope>NUCLEOTIDE SEQUENCE [LARGE SCALE GENOMIC DNA]</scope>
    <source>
        <strain evidence="2 3">NCTC10296</strain>
    </source>
</reference>
<protein>
    <submittedName>
        <fullName evidence="2">Pimelyl-[acyl-carrier protein] methyl ester esterase</fullName>
    </submittedName>
</protein>
<dbReference type="EMBL" id="LR134313">
    <property type="protein sequence ID" value="VEE99590.1"/>
    <property type="molecule type" value="Genomic_DNA"/>
</dbReference>
<gene>
    <name evidence="2" type="ORF">NCTC10296_00418</name>
</gene>
<dbReference type="Pfam" id="PF12146">
    <property type="entry name" value="Hydrolase_4"/>
    <property type="match status" value="1"/>
</dbReference>
<dbReference type="OrthoDB" id="489469at2"/>
<name>A0A1X3D111_9NEIS</name>
<evidence type="ECO:0000313" key="3">
    <source>
        <dbReference type="Proteomes" id="UP000279284"/>
    </source>
</evidence>
<dbReference type="AlphaFoldDB" id="A0A1X3D111"/>
<dbReference type="PANTHER" id="PTHR37946:SF1">
    <property type="entry name" value="SLL1969 PROTEIN"/>
    <property type="match status" value="1"/>
</dbReference>
<dbReference type="SUPFAM" id="SSF53474">
    <property type="entry name" value="alpha/beta-Hydrolases"/>
    <property type="match status" value="1"/>
</dbReference>
<dbReference type="Proteomes" id="UP000279284">
    <property type="component" value="Chromosome"/>
</dbReference>
<dbReference type="InterPro" id="IPR029058">
    <property type="entry name" value="AB_hydrolase_fold"/>
</dbReference>
<sequence length="210" mass="22922">MTQHVLLLHGIHMHAWAMLPLARLLKNQGVDASVFGYYSVFQNFDAHCKALAKQVRAHYAKTDEPLHFVGHSLGGLVLRRFAVEYPDLVRGRVVTLGTPHQGSSIAHKLHRLAPFTLGKAYEEALDGSAPKITEGAQWGSIAGSHSLGLGKVFELKGTNDGTVLLEETKTENLSDHIVLPVSHTGMLADKAVAQQIAYFLNHGCFQHGCE</sequence>
<proteinExistence type="predicted"/>